<dbReference type="InterPro" id="IPR000477">
    <property type="entry name" value="RT_dom"/>
</dbReference>
<feature type="non-terminal residue" evidence="2">
    <location>
        <position position="1"/>
    </location>
</feature>
<dbReference type="InterPro" id="IPR043502">
    <property type="entry name" value="DNA/RNA_pol_sf"/>
</dbReference>
<protein>
    <recommendedName>
        <fullName evidence="1">Reverse transcriptase domain-containing protein</fullName>
    </recommendedName>
</protein>
<evidence type="ECO:0000313" key="2">
    <source>
        <dbReference type="EMBL" id="GAU10142.1"/>
    </source>
</evidence>
<proteinExistence type="predicted"/>
<gene>
    <name evidence="2" type="ORF">TSUD_420060</name>
</gene>
<dbReference type="Proteomes" id="UP000242715">
    <property type="component" value="Unassembled WGS sequence"/>
</dbReference>
<accession>A0A1B5Z7R2</accession>
<keyword evidence="3" id="KW-1185">Reference proteome</keyword>
<evidence type="ECO:0000259" key="1">
    <source>
        <dbReference type="PROSITE" id="PS50878"/>
    </source>
</evidence>
<dbReference type="CDD" id="cd01650">
    <property type="entry name" value="RT_nLTR_like"/>
    <property type="match status" value="1"/>
</dbReference>
<dbReference type="InterPro" id="IPR052343">
    <property type="entry name" value="Retrotransposon-Effector_Assoc"/>
</dbReference>
<dbReference type="Pfam" id="PF00078">
    <property type="entry name" value="RVT_1"/>
    <property type="match status" value="1"/>
</dbReference>
<dbReference type="PROSITE" id="PS50878">
    <property type="entry name" value="RT_POL"/>
    <property type="match status" value="1"/>
</dbReference>
<comment type="caution">
    <text evidence="2">The sequence shown here is derived from an EMBL/GenBank/DDBJ whole genome shotgun (WGS) entry which is preliminary data.</text>
</comment>
<reference evidence="3" key="1">
    <citation type="journal article" date="2017" name="Front. Plant Sci.">
        <title>Climate Clever Clovers: New Paradigm to Reduce the Environmental Footprint of Ruminants by Breeding Low Methanogenic Forages Utilizing Haplotype Variation.</title>
        <authorList>
            <person name="Kaur P."/>
            <person name="Appels R."/>
            <person name="Bayer P.E."/>
            <person name="Keeble-Gagnere G."/>
            <person name="Wang J."/>
            <person name="Hirakawa H."/>
            <person name="Shirasawa K."/>
            <person name="Vercoe P."/>
            <person name="Stefanova K."/>
            <person name="Durmic Z."/>
            <person name="Nichols P."/>
            <person name="Revell C."/>
            <person name="Isobe S.N."/>
            <person name="Edwards D."/>
            <person name="Erskine W."/>
        </authorList>
    </citation>
    <scope>NUCLEOTIDE SEQUENCE [LARGE SCALE GENOMIC DNA]</scope>
    <source>
        <strain evidence="3">cv. Daliak</strain>
    </source>
</reference>
<dbReference type="PANTHER" id="PTHR46890:SF48">
    <property type="entry name" value="RNA-DIRECTED DNA POLYMERASE"/>
    <property type="match status" value="1"/>
</dbReference>
<name>A0A1B5Z7R2_TRISU</name>
<feature type="domain" description="Reverse transcriptase" evidence="1">
    <location>
        <begin position="141"/>
        <end position="411"/>
    </location>
</feature>
<dbReference type="PANTHER" id="PTHR46890">
    <property type="entry name" value="NON-LTR RETROLELEMENT REVERSE TRANSCRIPTASE-LIKE PROTEIN-RELATED"/>
    <property type="match status" value="1"/>
</dbReference>
<dbReference type="EMBL" id="BCLP01043893">
    <property type="protein sequence ID" value="GAU10142.1"/>
    <property type="molecule type" value="Genomic_DNA"/>
</dbReference>
<organism evidence="2 3">
    <name type="scientific">Trifolium subterraneum</name>
    <name type="common">Subterranean clover</name>
    <dbReference type="NCBI Taxonomy" id="3900"/>
    <lineage>
        <taxon>Eukaryota</taxon>
        <taxon>Viridiplantae</taxon>
        <taxon>Streptophyta</taxon>
        <taxon>Embryophyta</taxon>
        <taxon>Tracheophyta</taxon>
        <taxon>Spermatophyta</taxon>
        <taxon>Magnoliopsida</taxon>
        <taxon>eudicotyledons</taxon>
        <taxon>Gunneridae</taxon>
        <taxon>Pentapetalae</taxon>
        <taxon>rosids</taxon>
        <taxon>fabids</taxon>
        <taxon>Fabales</taxon>
        <taxon>Fabaceae</taxon>
        <taxon>Papilionoideae</taxon>
        <taxon>50 kb inversion clade</taxon>
        <taxon>NPAAA clade</taxon>
        <taxon>Hologalegina</taxon>
        <taxon>IRL clade</taxon>
        <taxon>Trifolieae</taxon>
        <taxon>Trifolium</taxon>
    </lineage>
</organism>
<dbReference type="SUPFAM" id="SSF56672">
    <property type="entry name" value="DNA/RNA polymerases"/>
    <property type="match status" value="1"/>
</dbReference>
<evidence type="ECO:0000313" key="3">
    <source>
        <dbReference type="Proteomes" id="UP000242715"/>
    </source>
</evidence>
<feature type="non-terminal residue" evidence="2">
    <location>
        <position position="470"/>
    </location>
</feature>
<dbReference type="AlphaFoldDB" id="A0A1B5Z7R2"/>
<dbReference type="OrthoDB" id="1413185at2759"/>
<sequence>EDAFWRQRAKTHWLQCGDLNTKFFHASATSRHKINRITSLLDSSDSLVTNNIGLCEVARDYFVDIFQKQNSIIDPVVNLINPSITLDDNTMLTAPFVIEEFKEATFSMKPDKCPGPDGFNPGFFQHFWPTCGQEIFQQCCSWLATGAFPPTLNMTNIALIPKGDSQVSMKDWRPISLCNVLYKLVAKVLANRLKRILDKCISNSQSAFVPGRSILDNAMVAIEVIHHMKAKTKGKLGDVALKLDISKAYDRIDWIYLQGVMTKMGFSDQWVKWIMLCVESVDYSVLVNGIMTEPIKPSRGLRQGDPLSPYLFIICAEGLTALIRHAESSGDIHGVKICRNAPIISHLLFADDCFLFFRANINEAVAMKNILATYEAASGQAINFQKSEIFCSRNVLQVDQHNISTTLGVQAVLGTGKYLGLPSLIGRSKKSTFNFIKDRIWKKINSWSSKCLSKAGREVLIKSVLQSIPT</sequence>